<evidence type="ECO:0000313" key="2">
    <source>
        <dbReference type="Proteomes" id="UP001190700"/>
    </source>
</evidence>
<organism evidence="1 2">
    <name type="scientific">Cymbomonas tetramitiformis</name>
    <dbReference type="NCBI Taxonomy" id="36881"/>
    <lineage>
        <taxon>Eukaryota</taxon>
        <taxon>Viridiplantae</taxon>
        <taxon>Chlorophyta</taxon>
        <taxon>Pyramimonadophyceae</taxon>
        <taxon>Pyramimonadales</taxon>
        <taxon>Pyramimonadaceae</taxon>
        <taxon>Cymbomonas</taxon>
    </lineage>
</organism>
<keyword evidence="2" id="KW-1185">Reference proteome</keyword>
<sequence>MTSLINANAREALQGTIPGMQLRQEGAQEEGPGIFENMLREQQELPGSELRQALATRQGRPLHWAQRPTRQYSPFALTVPSLGGPASPFQGPSWGERTGPDDWRTLYAHAGSIRAAVGSRIWACRMRLAATFWGTRQGAYTRHLSRASGCGALPPRRRHHRQRRRFTLEQTEPRAARPTGTSWASWTVAIAVVSFLAILRRRGTLRRKAARWPAATLVAVVRWRGFVRRREALATLPNSSLQELEAAATMADIVQGLGLQYFCREGNLDGLSNEVRTLRGVVARHLDVDLRRGLPGSYQKRLLGLAGAASTPWGRAIRASPQLKSILSQDWAIQFSPDYHLVRLGRSLPRGHVLREQVLRRRWFTGGGQQVERPCALSTPTEEELVFQRRLDCPFRADTKLVFLHIRAKESARVHSPPPPDIAAVVRDPQLPASLRDWLVLSCIV</sequence>
<evidence type="ECO:0000313" key="1">
    <source>
        <dbReference type="EMBL" id="KAK3249457.1"/>
    </source>
</evidence>
<reference evidence="1 2" key="1">
    <citation type="journal article" date="2015" name="Genome Biol. Evol.">
        <title>Comparative Genomics of a Bacterivorous Green Alga Reveals Evolutionary Causalities and Consequences of Phago-Mixotrophic Mode of Nutrition.</title>
        <authorList>
            <person name="Burns J.A."/>
            <person name="Paasch A."/>
            <person name="Narechania A."/>
            <person name="Kim E."/>
        </authorList>
    </citation>
    <scope>NUCLEOTIDE SEQUENCE [LARGE SCALE GENOMIC DNA]</scope>
    <source>
        <strain evidence="1 2">PLY_AMNH</strain>
    </source>
</reference>
<gene>
    <name evidence="1" type="ORF">CYMTET_41114</name>
</gene>
<proteinExistence type="predicted"/>
<comment type="caution">
    <text evidence="1">The sequence shown here is derived from an EMBL/GenBank/DDBJ whole genome shotgun (WGS) entry which is preliminary data.</text>
</comment>
<protein>
    <submittedName>
        <fullName evidence="1">Uncharacterized protein</fullName>
    </submittedName>
</protein>
<name>A0AAE0F2Y7_9CHLO</name>
<dbReference type="Proteomes" id="UP001190700">
    <property type="component" value="Unassembled WGS sequence"/>
</dbReference>
<dbReference type="EMBL" id="LGRX02027304">
    <property type="protein sequence ID" value="KAK3249457.1"/>
    <property type="molecule type" value="Genomic_DNA"/>
</dbReference>
<accession>A0AAE0F2Y7</accession>
<dbReference type="AlphaFoldDB" id="A0AAE0F2Y7"/>